<dbReference type="Proteomes" id="UP000029995">
    <property type="component" value="Unassembled WGS sequence"/>
</dbReference>
<evidence type="ECO:0000313" key="4">
    <source>
        <dbReference type="Proteomes" id="UP000029995"/>
    </source>
</evidence>
<organism evidence="3 4">
    <name type="scientific">Inquilinus limosus MP06</name>
    <dbReference type="NCBI Taxonomy" id="1398085"/>
    <lineage>
        <taxon>Bacteria</taxon>
        <taxon>Pseudomonadati</taxon>
        <taxon>Pseudomonadota</taxon>
        <taxon>Alphaproteobacteria</taxon>
        <taxon>Rhodospirillales</taxon>
        <taxon>Rhodospirillaceae</taxon>
        <taxon>Inquilinus</taxon>
    </lineage>
</organism>
<dbReference type="InterPro" id="IPR024726">
    <property type="entry name" value="FhuF_C"/>
</dbReference>
<evidence type="ECO:0008006" key="5">
    <source>
        <dbReference type="Google" id="ProtNLM"/>
    </source>
</evidence>
<feature type="domain" description="Aerobactin siderophore biosynthesis IucA/IucC-like C-terminal" evidence="1">
    <location>
        <begin position="62"/>
        <end position="207"/>
    </location>
</feature>
<dbReference type="OrthoDB" id="8993954at2"/>
<proteinExistence type="predicted"/>
<comment type="caution">
    <text evidence="3">The sequence shown here is derived from an EMBL/GenBank/DDBJ whole genome shotgun (WGS) entry which is preliminary data.</text>
</comment>
<dbReference type="Pfam" id="PF11575">
    <property type="entry name" value="FhuF_C"/>
    <property type="match status" value="1"/>
</dbReference>
<dbReference type="InterPro" id="IPR008090">
    <property type="entry name" value="Fe_iron_reduct"/>
</dbReference>
<sequence>MIEILRPVFTGDLAHCGEAVVLPDDGRPALPGRSLLDPAAIDRVLDAYAGQYPGADRRAIASFWSQWYFARLLPPVMAASLLLGRRFPIALAEIGVIRAPEGHPIAFRLEHDGTPEDEPDAFRRFDRLVAGHIEPFIAAWAAHTRVAPRLYWNNAAVYLDWILGEIAAHPLADAGLAAEARRLLSDRERPDGTPNPLFEPIQTVEEDGEAKRWRRLCCLRYRLPEIAECGTCPHLRARLRKAAPAQQVA</sequence>
<dbReference type="EMBL" id="JANX01000053">
    <property type="protein sequence ID" value="KGM35021.1"/>
    <property type="molecule type" value="Genomic_DNA"/>
</dbReference>
<dbReference type="GO" id="GO:0003824">
    <property type="term" value="F:catalytic activity"/>
    <property type="evidence" value="ECO:0007669"/>
    <property type="project" value="UniProtKB-ARBA"/>
</dbReference>
<dbReference type="PRINTS" id="PR01714">
    <property type="entry name" value="2FE2SRDCTASE"/>
</dbReference>
<name>A0A0A0D8I2_9PROT</name>
<protein>
    <recommendedName>
        <fullName evidence="5">Siderophore-iron reductase FhuF</fullName>
    </recommendedName>
</protein>
<accession>A0A0A0D8I2</accession>
<dbReference type="InterPro" id="IPR022770">
    <property type="entry name" value="IucA/IucC-like_C"/>
</dbReference>
<gene>
    <name evidence="3" type="ORF">P409_06815</name>
</gene>
<dbReference type="Pfam" id="PF06276">
    <property type="entry name" value="FhuF"/>
    <property type="match status" value="1"/>
</dbReference>
<dbReference type="GO" id="GO:0051537">
    <property type="term" value="F:2 iron, 2 sulfur cluster binding"/>
    <property type="evidence" value="ECO:0007669"/>
    <property type="project" value="InterPro"/>
</dbReference>
<evidence type="ECO:0000313" key="3">
    <source>
        <dbReference type="EMBL" id="KGM35021.1"/>
    </source>
</evidence>
<dbReference type="AlphaFoldDB" id="A0A0A0D8I2"/>
<dbReference type="NCBIfam" id="TIGR03951">
    <property type="entry name" value="Fe_III_red_FhuF"/>
    <property type="match status" value="1"/>
</dbReference>
<reference evidence="3 4" key="1">
    <citation type="submission" date="2014-01" db="EMBL/GenBank/DDBJ databases">
        <title>Genome sequence determination for a cystic fibrosis isolate, Inquilinus limosus.</title>
        <authorList>
            <person name="Pino M."/>
            <person name="Di Conza J."/>
            <person name="Gutkind G."/>
        </authorList>
    </citation>
    <scope>NUCLEOTIDE SEQUENCE [LARGE SCALE GENOMIC DNA]</scope>
    <source>
        <strain evidence="3 4">MP06</strain>
    </source>
</reference>
<feature type="domain" description="Ferric siderophore reductase C-terminal" evidence="2">
    <location>
        <begin position="214"/>
        <end position="234"/>
    </location>
</feature>
<evidence type="ECO:0000259" key="2">
    <source>
        <dbReference type="Pfam" id="PF11575"/>
    </source>
</evidence>
<evidence type="ECO:0000259" key="1">
    <source>
        <dbReference type="Pfam" id="PF06276"/>
    </source>
</evidence>
<dbReference type="RefSeq" id="WP_034833426.1">
    <property type="nucleotide sequence ID" value="NZ_JANX01000053.1"/>
</dbReference>